<evidence type="ECO:0000313" key="1">
    <source>
        <dbReference type="EMBL" id="GEQ02407.1"/>
    </source>
</evidence>
<sequence length="188" mass="21826">MKKVIISLVIVMLLVALTLSIKSLYDNIHTNYKGSNQSAQNEKFKQEKKTKYKLPKINVLSQQFSENFMNSDVRNHYMHISKGMDKHKVETYFGDSEKTIQIANMKAHKYGDMAFLFKNNKVQRIFVVPDNVTIESFSQVHGYRVHNNHNGTMIYDDNPSNHFSVKVYFDSNKKVKAIENIDQVSTIK</sequence>
<protein>
    <submittedName>
        <fullName evidence="1">Uncharacterized protein</fullName>
    </submittedName>
</protein>
<reference evidence="1 2" key="1">
    <citation type="submission" date="2019-07" db="EMBL/GenBank/DDBJ databases">
        <title>Whole genome shotgun sequence of Staphylococcus cohnii subsp. urealyticus NBRC 109766.</title>
        <authorList>
            <person name="Hosoyama A."/>
            <person name="Uohara A."/>
            <person name="Ohji S."/>
            <person name="Ichikawa N."/>
        </authorList>
    </citation>
    <scope>NUCLEOTIDE SEQUENCE [LARGE SCALE GENOMIC DNA]</scope>
    <source>
        <strain evidence="1 2">NBRC 109766</strain>
    </source>
</reference>
<keyword evidence="2" id="KW-1185">Reference proteome</keyword>
<proteinExistence type="predicted"/>
<gene>
    <name evidence="1" type="ORF">SCO02_08480</name>
</gene>
<evidence type="ECO:0000313" key="2">
    <source>
        <dbReference type="Proteomes" id="UP000321839"/>
    </source>
</evidence>
<name>A0AB34AKB3_STAUR</name>
<dbReference type="AlphaFoldDB" id="A0AB34AKB3"/>
<organism evidence="1 2">
    <name type="scientific">Staphylococcus ureilyticus</name>
    <name type="common">Staphylococcus cohnii subsp. urealyticus</name>
    <dbReference type="NCBI Taxonomy" id="94138"/>
    <lineage>
        <taxon>Bacteria</taxon>
        <taxon>Bacillati</taxon>
        <taxon>Bacillota</taxon>
        <taxon>Bacilli</taxon>
        <taxon>Bacillales</taxon>
        <taxon>Staphylococcaceae</taxon>
        <taxon>Staphylococcus</taxon>
        <taxon>Staphylococcus cohnii species complex</taxon>
    </lineage>
</organism>
<comment type="caution">
    <text evidence="1">The sequence shown here is derived from an EMBL/GenBank/DDBJ whole genome shotgun (WGS) entry which is preliminary data.</text>
</comment>
<accession>A0AB34AKB3</accession>
<dbReference type="Proteomes" id="UP000321839">
    <property type="component" value="Unassembled WGS sequence"/>
</dbReference>
<dbReference type="RefSeq" id="WP_073342197.1">
    <property type="nucleotide sequence ID" value="NZ_BKAW01000005.1"/>
</dbReference>
<dbReference type="EMBL" id="BKAW01000005">
    <property type="protein sequence ID" value="GEQ02407.1"/>
    <property type="molecule type" value="Genomic_DNA"/>
</dbReference>